<evidence type="ECO:0000256" key="1">
    <source>
        <dbReference type="ARBA" id="ARBA00015991"/>
    </source>
</evidence>
<organism evidence="6 7">
    <name type="scientific">Lactobacillus melliventris</name>
    <dbReference type="NCBI Taxonomy" id="1218507"/>
    <lineage>
        <taxon>Bacteria</taxon>
        <taxon>Bacillati</taxon>
        <taxon>Bacillota</taxon>
        <taxon>Bacilli</taxon>
        <taxon>Lactobacillales</taxon>
        <taxon>Lactobacillaceae</taxon>
        <taxon>Lactobacillus</taxon>
    </lineage>
</organism>
<comment type="similarity">
    <text evidence="4">Belongs to the acylphosphatase family.</text>
</comment>
<dbReference type="InterPro" id="IPR001792">
    <property type="entry name" value="Acylphosphatase-like_dom"/>
</dbReference>
<gene>
    <name evidence="6" type="ORF">DK873_08110</name>
</gene>
<proteinExistence type="inferred from homology"/>
<feature type="domain" description="Acylphosphatase-like" evidence="5">
    <location>
        <begin position="2"/>
        <end position="87"/>
    </location>
</feature>
<evidence type="ECO:0000259" key="5">
    <source>
        <dbReference type="PROSITE" id="PS51160"/>
    </source>
</evidence>
<comment type="caution">
    <text evidence="6">The sequence shown here is derived from an EMBL/GenBank/DDBJ whole genome shotgun (WGS) entry which is preliminary data.</text>
</comment>
<evidence type="ECO:0000256" key="2">
    <source>
        <dbReference type="ARBA" id="ARBA00032904"/>
    </source>
</evidence>
<reference evidence="6 7" key="1">
    <citation type="submission" date="2018-05" db="EMBL/GenBank/DDBJ databases">
        <title>Reference genomes for bee gut microbiota database.</title>
        <authorList>
            <person name="Ellegaard K.M."/>
        </authorList>
    </citation>
    <scope>NUCLEOTIDE SEQUENCE [LARGE SCALE GENOMIC DNA]</scope>
    <source>
        <strain evidence="6 7">ESL0184</strain>
    </source>
</reference>
<dbReference type="Pfam" id="PF00708">
    <property type="entry name" value="Acylphosphatase"/>
    <property type="match status" value="1"/>
</dbReference>
<dbReference type="PROSITE" id="PS51160">
    <property type="entry name" value="ACYLPHOSPHATASE_3"/>
    <property type="match status" value="1"/>
</dbReference>
<evidence type="ECO:0000313" key="6">
    <source>
        <dbReference type="EMBL" id="PXY85087.1"/>
    </source>
</evidence>
<accession>A0ABX5N1S2</accession>
<evidence type="ECO:0000256" key="3">
    <source>
        <dbReference type="PROSITE-ProRule" id="PRU00520"/>
    </source>
</evidence>
<comment type="caution">
    <text evidence="3">Lacks conserved residue(s) required for the propagation of feature annotation.</text>
</comment>
<evidence type="ECO:0000313" key="7">
    <source>
        <dbReference type="Proteomes" id="UP000247698"/>
    </source>
</evidence>
<name>A0ABX5N1S2_9LACO</name>
<dbReference type="Proteomes" id="UP000247698">
    <property type="component" value="Unassembled WGS sequence"/>
</dbReference>
<protein>
    <recommendedName>
        <fullName evidence="1">Acylphosphatase</fullName>
    </recommendedName>
    <alternativeName>
        <fullName evidence="2">Acylphosphate phosphohydrolase</fullName>
    </alternativeName>
</protein>
<dbReference type="InterPro" id="IPR036046">
    <property type="entry name" value="Acylphosphatase-like_dom_sf"/>
</dbReference>
<keyword evidence="7" id="KW-1185">Reference proteome</keyword>
<evidence type="ECO:0000256" key="4">
    <source>
        <dbReference type="RuleBase" id="RU004168"/>
    </source>
</evidence>
<dbReference type="Gene3D" id="3.30.70.100">
    <property type="match status" value="1"/>
</dbReference>
<dbReference type="EMBL" id="QGLG01000002">
    <property type="protein sequence ID" value="PXY85087.1"/>
    <property type="molecule type" value="Genomic_DNA"/>
</dbReference>
<dbReference type="RefSeq" id="WP_110446501.1">
    <property type="nucleotide sequence ID" value="NZ_QGLG01000002.1"/>
</dbReference>
<dbReference type="SUPFAM" id="SSF54975">
    <property type="entry name" value="Acylphosphatase/BLUF domain-like"/>
    <property type="match status" value="1"/>
</dbReference>
<sequence>MRKKLILHGNLTDGGVKYVAQRYAMELHLTGISARGPEGTIEIEVQGEEQTINKFIEKIKQGNQFFSVQKVDESIIPEIPEKIFHIG</sequence>